<protein>
    <submittedName>
        <fullName evidence="2">Uncharacterized protein</fullName>
    </submittedName>
</protein>
<evidence type="ECO:0000313" key="3">
    <source>
        <dbReference type="Proteomes" id="UP000078541"/>
    </source>
</evidence>
<keyword evidence="3" id="KW-1185">Reference proteome</keyword>
<accession>A0A195FPR4</accession>
<sequence>MKPTRPSSKGSAIRVVGFSVRLHRHQEWSRDVSGFSRANDPRNSRSCEGLACLPARDDVGTGRNRVSTRKDVGEGVGPRVGLQDGRPDDFLATMSDVTRPSRRDAPHSVTRSRFTAVPGPYSEESLLSTRPRNGTRQM</sequence>
<feature type="compositionally biased region" description="Polar residues" evidence="1">
    <location>
        <begin position="125"/>
        <end position="138"/>
    </location>
</feature>
<proteinExistence type="predicted"/>
<evidence type="ECO:0000256" key="1">
    <source>
        <dbReference type="SAM" id="MobiDB-lite"/>
    </source>
</evidence>
<dbReference type="AlphaFoldDB" id="A0A195FPR4"/>
<reference evidence="2 3" key="1">
    <citation type="submission" date="2016-03" db="EMBL/GenBank/DDBJ databases">
        <title>Trachymyrmex septentrionalis WGS genome.</title>
        <authorList>
            <person name="Nygaard S."/>
            <person name="Hu H."/>
            <person name="Boomsma J."/>
            <person name="Zhang G."/>
        </authorList>
    </citation>
    <scope>NUCLEOTIDE SEQUENCE [LARGE SCALE GENOMIC DNA]</scope>
    <source>
        <strain evidence="2">Tsep2-gDNA-1</strain>
        <tissue evidence="2">Whole body</tissue>
    </source>
</reference>
<gene>
    <name evidence="2" type="ORF">ALC56_03435</name>
</gene>
<dbReference type="Proteomes" id="UP000078541">
    <property type="component" value="Unassembled WGS sequence"/>
</dbReference>
<organism evidence="2 3">
    <name type="scientific">Trachymyrmex septentrionalis</name>
    <dbReference type="NCBI Taxonomy" id="34720"/>
    <lineage>
        <taxon>Eukaryota</taxon>
        <taxon>Metazoa</taxon>
        <taxon>Ecdysozoa</taxon>
        <taxon>Arthropoda</taxon>
        <taxon>Hexapoda</taxon>
        <taxon>Insecta</taxon>
        <taxon>Pterygota</taxon>
        <taxon>Neoptera</taxon>
        <taxon>Endopterygota</taxon>
        <taxon>Hymenoptera</taxon>
        <taxon>Apocrita</taxon>
        <taxon>Aculeata</taxon>
        <taxon>Formicoidea</taxon>
        <taxon>Formicidae</taxon>
        <taxon>Myrmicinae</taxon>
        <taxon>Trachymyrmex</taxon>
    </lineage>
</organism>
<name>A0A195FPR4_9HYME</name>
<feature type="region of interest" description="Disordered" evidence="1">
    <location>
        <begin position="57"/>
        <end position="138"/>
    </location>
</feature>
<evidence type="ECO:0000313" key="2">
    <source>
        <dbReference type="EMBL" id="KYN42297.1"/>
    </source>
</evidence>
<dbReference type="EMBL" id="KQ981382">
    <property type="protein sequence ID" value="KYN42297.1"/>
    <property type="molecule type" value="Genomic_DNA"/>
</dbReference>